<protein>
    <submittedName>
        <fullName evidence="1">Uncharacterized protein</fullName>
    </submittedName>
</protein>
<reference evidence="1 2" key="1">
    <citation type="journal article" date="2018" name="Front. Plant Sci.">
        <title>Red Clover (Trifolium pratense) and Zigzag Clover (T. medium) - A Picture of Genomic Similarities and Differences.</title>
        <authorList>
            <person name="Dluhosova J."/>
            <person name="Istvanek J."/>
            <person name="Nedelnik J."/>
            <person name="Repkova J."/>
        </authorList>
    </citation>
    <scope>NUCLEOTIDE SEQUENCE [LARGE SCALE GENOMIC DNA]</scope>
    <source>
        <strain evidence="2">cv. 10/8</strain>
        <tissue evidence="1">Leaf</tissue>
    </source>
</reference>
<evidence type="ECO:0000313" key="2">
    <source>
        <dbReference type="Proteomes" id="UP000265520"/>
    </source>
</evidence>
<dbReference type="EMBL" id="LXQA010232248">
    <property type="protein sequence ID" value="MCI36270.1"/>
    <property type="molecule type" value="Genomic_DNA"/>
</dbReference>
<feature type="non-terminal residue" evidence="1">
    <location>
        <position position="85"/>
    </location>
</feature>
<keyword evidence="2" id="KW-1185">Reference proteome</keyword>
<comment type="caution">
    <text evidence="1">The sequence shown here is derived from an EMBL/GenBank/DDBJ whole genome shotgun (WGS) entry which is preliminary data.</text>
</comment>
<dbReference type="Proteomes" id="UP000265520">
    <property type="component" value="Unassembled WGS sequence"/>
</dbReference>
<organism evidence="1 2">
    <name type="scientific">Trifolium medium</name>
    <dbReference type="NCBI Taxonomy" id="97028"/>
    <lineage>
        <taxon>Eukaryota</taxon>
        <taxon>Viridiplantae</taxon>
        <taxon>Streptophyta</taxon>
        <taxon>Embryophyta</taxon>
        <taxon>Tracheophyta</taxon>
        <taxon>Spermatophyta</taxon>
        <taxon>Magnoliopsida</taxon>
        <taxon>eudicotyledons</taxon>
        <taxon>Gunneridae</taxon>
        <taxon>Pentapetalae</taxon>
        <taxon>rosids</taxon>
        <taxon>fabids</taxon>
        <taxon>Fabales</taxon>
        <taxon>Fabaceae</taxon>
        <taxon>Papilionoideae</taxon>
        <taxon>50 kb inversion clade</taxon>
        <taxon>NPAAA clade</taxon>
        <taxon>Hologalegina</taxon>
        <taxon>IRL clade</taxon>
        <taxon>Trifolieae</taxon>
        <taxon>Trifolium</taxon>
    </lineage>
</organism>
<name>A0A392RKF6_9FABA</name>
<sequence length="85" mass="9585">MATTDVMCPWRFFGTDTPKHATNINPPVNRLSFVQALKIPKPKETFYDCLPQPCFKGESMSIKIWSTSALNLKLEVLSGLKTLIQ</sequence>
<accession>A0A392RKF6</accession>
<evidence type="ECO:0000313" key="1">
    <source>
        <dbReference type="EMBL" id="MCI36270.1"/>
    </source>
</evidence>
<proteinExistence type="predicted"/>
<dbReference type="AlphaFoldDB" id="A0A392RKF6"/>